<organism evidence="2 3">
    <name type="scientific">Caballeronia novacaledonica</name>
    <dbReference type="NCBI Taxonomy" id="1544861"/>
    <lineage>
        <taxon>Bacteria</taxon>
        <taxon>Pseudomonadati</taxon>
        <taxon>Pseudomonadota</taxon>
        <taxon>Betaproteobacteria</taxon>
        <taxon>Burkholderiales</taxon>
        <taxon>Burkholderiaceae</taxon>
        <taxon>Caballeronia</taxon>
    </lineage>
</organism>
<dbReference type="Proteomes" id="UP001055111">
    <property type="component" value="Unassembled WGS sequence"/>
</dbReference>
<evidence type="ECO:0000313" key="2">
    <source>
        <dbReference type="EMBL" id="GJH25070.1"/>
    </source>
</evidence>
<evidence type="ECO:0000313" key="3">
    <source>
        <dbReference type="Proteomes" id="UP001055111"/>
    </source>
</evidence>
<gene>
    <name evidence="2" type="ORF">CBA19CS42_11160</name>
</gene>
<name>A0AA37IF07_9BURK</name>
<feature type="domain" description="MaoC-like" evidence="1">
    <location>
        <begin position="15"/>
        <end position="127"/>
    </location>
</feature>
<dbReference type="InterPro" id="IPR039375">
    <property type="entry name" value="NodN-like"/>
</dbReference>
<evidence type="ECO:0000259" key="1">
    <source>
        <dbReference type="Pfam" id="PF01575"/>
    </source>
</evidence>
<reference evidence="2" key="1">
    <citation type="submission" date="2022-09" db="EMBL/GenBank/DDBJ databases">
        <title>Isolation and characterization of 3-chlorobenzoate degrading bacteria from soils in Shizuoka.</title>
        <authorList>
            <person name="Ifat A."/>
            <person name="Ogawa N."/>
            <person name="Kimbara K."/>
            <person name="Moriuchi R."/>
            <person name="Dohra H."/>
            <person name="Shintani M."/>
        </authorList>
    </citation>
    <scope>NUCLEOTIDE SEQUENCE</scope>
    <source>
        <strain evidence="2">19CS4-2</strain>
    </source>
</reference>
<dbReference type="PANTHER" id="PTHR42993">
    <property type="entry name" value="MAOC-LIKE DEHYDRATASE DOMAIN-CONTAINING PROTEIN"/>
    <property type="match status" value="1"/>
</dbReference>
<dbReference type="InterPro" id="IPR002539">
    <property type="entry name" value="MaoC-like_dom"/>
</dbReference>
<dbReference type="Gene3D" id="3.10.129.10">
    <property type="entry name" value="Hotdog Thioesterase"/>
    <property type="match status" value="1"/>
</dbReference>
<dbReference type="InterPro" id="IPR029069">
    <property type="entry name" value="HotDog_dom_sf"/>
</dbReference>
<dbReference type="AlphaFoldDB" id="A0AA37IF07"/>
<sequence>MSMTGYSMATIDEFVGRELGVSEWVVVDQARIDAFAHCTGDTQWIHMNEERAKREGPFGGTIAHGYLTLSLLATLAIEVGIIPADASAALNYGLDKVRFMAPVRSGSRVRSRVMLTDVDRKSGGRIIVRADNALQVEGEDKPALIAQTLVMILA</sequence>
<protein>
    <submittedName>
        <fullName evidence="2">MaoC family dehydratase</fullName>
    </submittedName>
</protein>
<dbReference type="Pfam" id="PF01575">
    <property type="entry name" value="MaoC_dehydratas"/>
    <property type="match status" value="1"/>
</dbReference>
<dbReference type="PANTHER" id="PTHR42993:SF1">
    <property type="entry name" value="MAOC-LIKE DEHYDRATASE DOMAIN-CONTAINING PROTEIN"/>
    <property type="match status" value="1"/>
</dbReference>
<dbReference type="EMBL" id="BPUS01000003">
    <property type="protein sequence ID" value="GJH25070.1"/>
    <property type="molecule type" value="Genomic_DNA"/>
</dbReference>
<dbReference type="CDD" id="cd03450">
    <property type="entry name" value="NodN"/>
    <property type="match status" value="1"/>
</dbReference>
<proteinExistence type="predicted"/>
<dbReference type="SUPFAM" id="SSF54637">
    <property type="entry name" value="Thioesterase/thiol ester dehydrase-isomerase"/>
    <property type="match status" value="1"/>
</dbReference>
<dbReference type="RefSeq" id="WP_187603630.1">
    <property type="nucleotide sequence ID" value="NZ_BPUS01000003.1"/>
</dbReference>
<comment type="caution">
    <text evidence="2">The sequence shown here is derived from an EMBL/GenBank/DDBJ whole genome shotgun (WGS) entry which is preliminary data.</text>
</comment>
<accession>A0AA37IF07</accession>